<protein>
    <submittedName>
        <fullName evidence="13">Peptidase domain-containing ABC transporter</fullName>
    </submittedName>
</protein>
<dbReference type="Proteomes" id="UP000753961">
    <property type="component" value="Unassembled WGS sequence"/>
</dbReference>
<dbReference type="GO" id="GO:0043213">
    <property type="term" value="P:bacteriocin transport"/>
    <property type="evidence" value="ECO:0007669"/>
    <property type="project" value="UniProtKB-KW"/>
</dbReference>
<dbReference type="EMBL" id="JAHVHU010000006">
    <property type="protein sequence ID" value="MBY5957791.1"/>
    <property type="molecule type" value="Genomic_DNA"/>
</dbReference>
<feature type="transmembrane region" description="Helical" evidence="9">
    <location>
        <begin position="202"/>
        <end position="222"/>
    </location>
</feature>
<feature type="domain" description="Peptidase C39" evidence="12">
    <location>
        <begin position="6"/>
        <end position="133"/>
    </location>
</feature>
<keyword evidence="6 9" id="KW-1133">Transmembrane helix</keyword>
<dbReference type="SUPFAM" id="SSF52540">
    <property type="entry name" value="P-loop containing nucleoside triphosphate hydrolases"/>
    <property type="match status" value="1"/>
</dbReference>
<evidence type="ECO:0000259" key="11">
    <source>
        <dbReference type="PROSITE" id="PS50929"/>
    </source>
</evidence>
<dbReference type="PANTHER" id="PTHR24221">
    <property type="entry name" value="ATP-BINDING CASSETTE SUB-FAMILY B"/>
    <property type="match status" value="1"/>
</dbReference>
<dbReference type="Pfam" id="PF03412">
    <property type="entry name" value="Peptidase_C39"/>
    <property type="match status" value="1"/>
</dbReference>
<dbReference type="InterPro" id="IPR003593">
    <property type="entry name" value="AAA+_ATPase"/>
</dbReference>
<evidence type="ECO:0000256" key="4">
    <source>
        <dbReference type="ARBA" id="ARBA00022840"/>
    </source>
</evidence>
<proteinExistence type="predicted"/>
<feature type="transmembrane region" description="Helical" evidence="9">
    <location>
        <begin position="418"/>
        <end position="440"/>
    </location>
</feature>
<evidence type="ECO:0000259" key="12">
    <source>
        <dbReference type="PROSITE" id="PS50990"/>
    </source>
</evidence>
<dbReference type="SMART" id="SM00382">
    <property type="entry name" value="AAA"/>
    <property type="match status" value="1"/>
</dbReference>
<dbReference type="InterPro" id="IPR005074">
    <property type="entry name" value="Peptidase_C39"/>
</dbReference>
<evidence type="ECO:0000256" key="1">
    <source>
        <dbReference type="ARBA" id="ARBA00004651"/>
    </source>
</evidence>
<organism evidence="13 14">
    <name type="scientific">Membranihabitans marinus</name>
    <dbReference type="NCBI Taxonomy" id="1227546"/>
    <lineage>
        <taxon>Bacteria</taxon>
        <taxon>Pseudomonadati</taxon>
        <taxon>Bacteroidota</taxon>
        <taxon>Saprospiria</taxon>
        <taxon>Saprospirales</taxon>
        <taxon>Saprospiraceae</taxon>
        <taxon>Membranihabitans</taxon>
    </lineage>
</organism>
<keyword evidence="8" id="KW-0080">Bacteriocin transport</keyword>
<evidence type="ECO:0000256" key="2">
    <source>
        <dbReference type="ARBA" id="ARBA00022692"/>
    </source>
</evidence>
<dbReference type="GO" id="GO:0015031">
    <property type="term" value="P:protein transport"/>
    <property type="evidence" value="ECO:0007669"/>
    <property type="project" value="UniProtKB-KW"/>
</dbReference>
<name>A0A953LAP3_9BACT</name>
<dbReference type="PROSITE" id="PS50990">
    <property type="entry name" value="PEPTIDASE_C39"/>
    <property type="match status" value="1"/>
</dbReference>
<evidence type="ECO:0000259" key="10">
    <source>
        <dbReference type="PROSITE" id="PS50893"/>
    </source>
</evidence>
<evidence type="ECO:0000256" key="9">
    <source>
        <dbReference type="SAM" id="Phobius"/>
    </source>
</evidence>
<dbReference type="GO" id="GO:0006508">
    <property type="term" value="P:proteolysis"/>
    <property type="evidence" value="ECO:0007669"/>
    <property type="project" value="InterPro"/>
</dbReference>
<keyword evidence="4" id="KW-0067">ATP-binding</keyword>
<feature type="transmembrane region" description="Helical" evidence="9">
    <location>
        <begin position="304"/>
        <end position="322"/>
    </location>
</feature>
<dbReference type="GO" id="GO:0008233">
    <property type="term" value="F:peptidase activity"/>
    <property type="evidence" value="ECO:0007669"/>
    <property type="project" value="InterPro"/>
</dbReference>
<dbReference type="Gene3D" id="1.20.1560.10">
    <property type="entry name" value="ABC transporter type 1, transmembrane domain"/>
    <property type="match status" value="1"/>
</dbReference>
<evidence type="ECO:0000256" key="6">
    <source>
        <dbReference type="ARBA" id="ARBA00022989"/>
    </source>
</evidence>
<gene>
    <name evidence="13" type="ORF">KUV50_06600</name>
</gene>
<dbReference type="GO" id="GO:0005524">
    <property type="term" value="F:ATP binding"/>
    <property type="evidence" value="ECO:0007669"/>
    <property type="project" value="UniProtKB-KW"/>
</dbReference>
<dbReference type="Gene3D" id="3.40.50.300">
    <property type="entry name" value="P-loop containing nucleotide triphosphate hydrolases"/>
    <property type="match status" value="1"/>
</dbReference>
<keyword evidence="3" id="KW-0547">Nucleotide-binding</keyword>
<dbReference type="CDD" id="cd18570">
    <property type="entry name" value="ABC_6TM_PCAT1_LagD_like"/>
    <property type="match status" value="1"/>
</dbReference>
<evidence type="ECO:0000313" key="13">
    <source>
        <dbReference type="EMBL" id="MBY5957791.1"/>
    </source>
</evidence>
<sequence length="722" mass="81835">MTHIHQHDQSDCGVACLASVLHYFHKEVPALNRLRKLSGTTASGTTMLGLVDAAGACGLDAEGYEADLESLRNCNELAILHVVKDQKWEHYVVCYGYDLKKKTWQIGDPADRHISFISDDELKNIWMSRKLILFKDPDPNKMVPSSRHQKFRWIKALIEKDINILGLALFLGICMSILGLSTAVFSQRLLDDILPSGDMLRLMVGLGLLLVLLFIRSGFSLIRQIFIYRQSRDFNTRTLDFFFGRLIRLPMTFFTHRKTGDLVARLNDIQRIQKTISSLIADVMIDVIMILVASIAVMAYNLKIGFFVLAWVPIYGLIIWRYHSPIVKGQERVMKKYAENEHNFVQVVRGIAPIKSYRRESIFKQLTNQIFSTFQESIYTLSMIGARFNFISEVVGTFFLVSVLAWTSWSVYSGDMTAGALMAILQMTGLIMASAGNLAITNIQLQEARIAFNRMYEFTSLSKENTGTSTQTKSSAEFEELTVNALSFRFPGHHSLLKDVSFQVKKGEIIGIWGEIGSGKSTLFNVLLRFLKHESGQILINGKEHSEFSLDKLRSIIGIVPQTPIIFNGSLLDNILLGLPADTPEVLQEFLEAYHLDQQFSHFPNGLMTTLEEDGVNISGGQRRLISLARALYHNPQLLLLDEPTSDLDYRSVQYLFSVLENLRNRAGVIVLTHDVRMARQADRIYLLENGTIDTYGTHDHLLKDKNNYSQTWEDYLIPVLP</sequence>
<dbReference type="SUPFAM" id="SSF90123">
    <property type="entry name" value="ABC transporter transmembrane region"/>
    <property type="match status" value="1"/>
</dbReference>
<dbReference type="GO" id="GO:0016887">
    <property type="term" value="F:ATP hydrolysis activity"/>
    <property type="evidence" value="ECO:0007669"/>
    <property type="project" value="InterPro"/>
</dbReference>
<evidence type="ECO:0000256" key="7">
    <source>
        <dbReference type="ARBA" id="ARBA00023136"/>
    </source>
</evidence>
<dbReference type="PANTHER" id="PTHR24221:SF654">
    <property type="entry name" value="ATP-BINDING CASSETTE SUB-FAMILY B MEMBER 6"/>
    <property type="match status" value="1"/>
</dbReference>
<feature type="transmembrane region" description="Helical" evidence="9">
    <location>
        <begin position="162"/>
        <end position="182"/>
    </location>
</feature>
<feature type="transmembrane region" description="Helical" evidence="9">
    <location>
        <begin position="390"/>
        <end position="412"/>
    </location>
</feature>
<comment type="subcellular location">
    <subcellularLocation>
        <location evidence="1">Cell membrane</location>
        <topology evidence="1">Multi-pass membrane protein</topology>
    </subcellularLocation>
</comment>
<dbReference type="GO" id="GO:0005886">
    <property type="term" value="C:plasma membrane"/>
    <property type="evidence" value="ECO:0007669"/>
    <property type="project" value="UniProtKB-SubCell"/>
</dbReference>
<feature type="domain" description="ABC transporter" evidence="10">
    <location>
        <begin position="481"/>
        <end position="715"/>
    </location>
</feature>
<dbReference type="Gene3D" id="3.90.70.10">
    <property type="entry name" value="Cysteine proteinases"/>
    <property type="match status" value="1"/>
</dbReference>
<dbReference type="RefSeq" id="WP_222579313.1">
    <property type="nucleotide sequence ID" value="NZ_JAHVHU010000006.1"/>
</dbReference>
<keyword evidence="5" id="KW-0653">Protein transport</keyword>
<keyword evidence="2 9" id="KW-0812">Transmembrane</keyword>
<dbReference type="PROSITE" id="PS50929">
    <property type="entry name" value="ABC_TM1F"/>
    <property type="match status" value="1"/>
</dbReference>
<dbReference type="PROSITE" id="PS00211">
    <property type="entry name" value="ABC_TRANSPORTER_1"/>
    <property type="match status" value="1"/>
</dbReference>
<dbReference type="InterPro" id="IPR011527">
    <property type="entry name" value="ABC1_TM_dom"/>
</dbReference>
<dbReference type="Pfam" id="PF00664">
    <property type="entry name" value="ABC_membrane"/>
    <property type="match status" value="1"/>
</dbReference>
<dbReference type="Pfam" id="PF00005">
    <property type="entry name" value="ABC_tran"/>
    <property type="match status" value="1"/>
</dbReference>
<dbReference type="InterPro" id="IPR027417">
    <property type="entry name" value="P-loop_NTPase"/>
</dbReference>
<reference evidence="13" key="1">
    <citation type="submission" date="2021-06" db="EMBL/GenBank/DDBJ databases">
        <title>44 bacteria genomes isolated from Dapeng, Shenzhen.</title>
        <authorList>
            <person name="Zheng W."/>
            <person name="Yu S."/>
            <person name="Huang Y."/>
        </authorList>
    </citation>
    <scope>NUCLEOTIDE SEQUENCE</scope>
    <source>
        <strain evidence="13">DP5N28-2</strain>
    </source>
</reference>
<feature type="domain" description="ABC transmembrane type-1" evidence="11">
    <location>
        <begin position="167"/>
        <end position="447"/>
    </location>
</feature>
<keyword evidence="5" id="KW-0813">Transport</keyword>
<evidence type="ECO:0000256" key="8">
    <source>
        <dbReference type="ARBA" id="ARBA00043264"/>
    </source>
</evidence>
<dbReference type="GO" id="GO:0140359">
    <property type="term" value="F:ABC-type transporter activity"/>
    <property type="evidence" value="ECO:0007669"/>
    <property type="project" value="InterPro"/>
</dbReference>
<dbReference type="GO" id="GO:0034040">
    <property type="term" value="F:ATPase-coupled lipid transmembrane transporter activity"/>
    <property type="evidence" value="ECO:0007669"/>
    <property type="project" value="TreeGrafter"/>
</dbReference>
<feature type="transmembrane region" description="Helical" evidence="9">
    <location>
        <begin position="279"/>
        <end position="298"/>
    </location>
</feature>
<dbReference type="InterPro" id="IPR003439">
    <property type="entry name" value="ABC_transporter-like_ATP-bd"/>
</dbReference>
<comment type="caution">
    <text evidence="13">The sequence shown here is derived from an EMBL/GenBank/DDBJ whole genome shotgun (WGS) entry which is preliminary data.</text>
</comment>
<dbReference type="InterPro" id="IPR039421">
    <property type="entry name" value="Type_1_exporter"/>
</dbReference>
<keyword evidence="7 9" id="KW-0472">Membrane</keyword>
<dbReference type="InterPro" id="IPR017871">
    <property type="entry name" value="ABC_transporter-like_CS"/>
</dbReference>
<accession>A0A953LAP3</accession>
<evidence type="ECO:0000256" key="5">
    <source>
        <dbReference type="ARBA" id="ARBA00022927"/>
    </source>
</evidence>
<evidence type="ECO:0000313" key="14">
    <source>
        <dbReference type="Proteomes" id="UP000753961"/>
    </source>
</evidence>
<keyword evidence="14" id="KW-1185">Reference proteome</keyword>
<dbReference type="PROSITE" id="PS50893">
    <property type="entry name" value="ABC_TRANSPORTER_2"/>
    <property type="match status" value="1"/>
</dbReference>
<dbReference type="AlphaFoldDB" id="A0A953LAP3"/>
<dbReference type="InterPro" id="IPR036640">
    <property type="entry name" value="ABC1_TM_sf"/>
</dbReference>
<evidence type="ECO:0000256" key="3">
    <source>
        <dbReference type="ARBA" id="ARBA00022741"/>
    </source>
</evidence>